<dbReference type="GO" id="GO:0008360">
    <property type="term" value="P:regulation of cell shape"/>
    <property type="evidence" value="ECO:0007669"/>
    <property type="project" value="UniProtKB-KW"/>
</dbReference>
<feature type="transmembrane region" description="Helical" evidence="6">
    <location>
        <begin position="345"/>
        <end position="367"/>
    </location>
</feature>
<keyword evidence="5 6" id="KW-0472">Membrane</keyword>
<evidence type="ECO:0000256" key="4">
    <source>
        <dbReference type="ARBA" id="ARBA00022989"/>
    </source>
</evidence>
<feature type="transmembrane region" description="Helical" evidence="6">
    <location>
        <begin position="146"/>
        <end position="166"/>
    </location>
</feature>
<evidence type="ECO:0000256" key="3">
    <source>
        <dbReference type="ARBA" id="ARBA00022960"/>
    </source>
</evidence>
<evidence type="ECO:0000313" key="8">
    <source>
        <dbReference type="Proteomes" id="UP000183047"/>
    </source>
</evidence>
<protein>
    <submittedName>
        <fullName evidence="7">Cell division protein FtsW, lipid II flippase</fullName>
    </submittedName>
</protein>
<keyword evidence="7" id="KW-0132">Cell division</keyword>
<evidence type="ECO:0000256" key="5">
    <source>
        <dbReference type="ARBA" id="ARBA00023136"/>
    </source>
</evidence>
<keyword evidence="4 6" id="KW-1133">Transmembrane helix</keyword>
<organism evidence="7 8">
    <name type="scientific">Butyrivibrio hungatei</name>
    <dbReference type="NCBI Taxonomy" id="185008"/>
    <lineage>
        <taxon>Bacteria</taxon>
        <taxon>Bacillati</taxon>
        <taxon>Bacillota</taxon>
        <taxon>Clostridia</taxon>
        <taxon>Lachnospirales</taxon>
        <taxon>Lachnospiraceae</taxon>
        <taxon>Butyrivibrio</taxon>
    </lineage>
</organism>
<name>A0A1G5EW31_9FIRM</name>
<evidence type="ECO:0000313" key="7">
    <source>
        <dbReference type="EMBL" id="SCY31203.1"/>
    </source>
</evidence>
<gene>
    <name evidence="7" type="ORF">SAMN02910451_02121</name>
</gene>
<keyword evidence="7" id="KW-0131">Cell cycle</keyword>
<comment type="subcellular location">
    <subcellularLocation>
        <location evidence="1">Membrane</location>
        <topology evidence="1">Multi-pass membrane protein</topology>
    </subcellularLocation>
</comment>
<proteinExistence type="predicted"/>
<dbReference type="RefSeq" id="WP_026667364.1">
    <property type="nucleotide sequence ID" value="NZ_FMUR01000012.1"/>
</dbReference>
<dbReference type="EMBL" id="FMUR01000012">
    <property type="protein sequence ID" value="SCY31203.1"/>
    <property type="molecule type" value="Genomic_DNA"/>
</dbReference>
<feature type="transmembrane region" description="Helical" evidence="6">
    <location>
        <begin position="186"/>
        <end position="206"/>
    </location>
</feature>
<evidence type="ECO:0000256" key="1">
    <source>
        <dbReference type="ARBA" id="ARBA00004141"/>
    </source>
</evidence>
<dbReference type="InterPro" id="IPR001182">
    <property type="entry name" value="FtsW/RodA"/>
</dbReference>
<accession>A0A1G5EW31</accession>
<evidence type="ECO:0000256" key="2">
    <source>
        <dbReference type="ARBA" id="ARBA00022692"/>
    </source>
</evidence>
<evidence type="ECO:0000256" key="6">
    <source>
        <dbReference type="SAM" id="Phobius"/>
    </source>
</evidence>
<dbReference type="AlphaFoldDB" id="A0A1G5EW31"/>
<dbReference type="GO" id="GO:0051301">
    <property type="term" value="P:cell division"/>
    <property type="evidence" value="ECO:0007669"/>
    <property type="project" value="UniProtKB-KW"/>
</dbReference>
<dbReference type="Proteomes" id="UP000183047">
    <property type="component" value="Unassembled WGS sequence"/>
</dbReference>
<feature type="transmembrane region" description="Helical" evidence="6">
    <location>
        <begin position="379"/>
        <end position="400"/>
    </location>
</feature>
<dbReference type="GO" id="GO:0016020">
    <property type="term" value="C:membrane"/>
    <property type="evidence" value="ECO:0007669"/>
    <property type="project" value="UniProtKB-SubCell"/>
</dbReference>
<feature type="transmembrane region" description="Helical" evidence="6">
    <location>
        <begin position="242"/>
        <end position="260"/>
    </location>
</feature>
<dbReference type="InterPro" id="IPR047928">
    <property type="entry name" value="Perm_prefix_1"/>
</dbReference>
<feature type="transmembrane region" description="Helical" evidence="6">
    <location>
        <begin position="72"/>
        <end position="94"/>
    </location>
</feature>
<dbReference type="Pfam" id="PF01098">
    <property type="entry name" value="FTSW_RODA_SPOVE"/>
    <property type="match status" value="1"/>
</dbReference>
<feature type="transmembrane region" description="Helical" evidence="6">
    <location>
        <begin position="114"/>
        <end position="134"/>
    </location>
</feature>
<feature type="transmembrane region" description="Helical" evidence="6">
    <location>
        <begin position="420"/>
        <end position="437"/>
    </location>
</feature>
<feature type="transmembrane region" description="Helical" evidence="6">
    <location>
        <begin position="267"/>
        <end position="285"/>
    </location>
</feature>
<keyword evidence="8" id="KW-1185">Reference proteome</keyword>
<dbReference type="NCBIfam" id="NF038403">
    <property type="entry name" value="perm_prefix_1"/>
    <property type="match status" value="1"/>
</dbReference>
<sequence>MEEYIKKLLEQVRFEKAHKAIGDEIRAHIEDQAEANISEGMDKETAEKRAVEDMGDPVETGIALDKVHRPQMAWGVIVAVLAVAIVGAIFQFLLRNDQVLIKDGQYYNPDRNYIVNNFFSYTIMGICLMLLFYFLDFTVIAKYSRIIGIVWASGYLITSLPDALLINTGVLTFKQTPFGIGILNEIAWRLSDKMLILVPLYAGILYEYKERKKTFSKALLWIFIPVFYIYFGDYLIRGDATIIAICMLAELTVAIMKGWIKLQKKVLVHLYGGFIIITSLSYGRMFKCYGDSVQEEILKKVVDSIYLFGSGIYYGHDGFQKPSSCFIDRPFGTYFLTYISSTYGAFWGIVIIAIVVGIIVLGFMNLFKSKNQLGHVMGMGCMMWLAVNTIVNVFTAFGVFPEWFFVGAFLPFVSTDNSDSLIYAYAALGILLSIYKYKDAYSQDVEIERFGIRNLLKDLNL</sequence>
<keyword evidence="2 6" id="KW-0812">Transmembrane</keyword>
<reference evidence="8" key="1">
    <citation type="submission" date="2016-10" db="EMBL/GenBank/DDBJ databases">
        <authorList>
            <person name="Varghese N."/>
            <person name="Submissions S."/>
        </authorList>
    </citation>
    <scope>NUCLEOTIDE SEQUENCE [LARGE SCALE GENOMIC DNA]</scope>
    <source>
        <strain evidence="8">XBD2006</strain>
    </source>
</reference>
<feature type="transmembrane region" description="Helical" evidence="6">
    <location>
        <begin position="218"/>
        <end position="236"/>
    </location>
</feature>
<keyword evidence="3" id="KW-0133">Cell shape</keyword>